<dbReference type="SUPFAM" id="SSF51735">
    <property type="entry name" value="NAD(P)-binding Rossmann-fold domains"/>
    <property type="match status" value="1"/>
</dbReference>
<feature type="compositionally biased region" description="Polar residues" evidence="4">
    <location>
        <begin position="1"/>
        <end position="23"/>
    </location>
</feature>
<evidence type="ECO:0000256" key="1">
    <source>
        <dbReference type="ARBA" id="ARBA00006484"/>
    </source>
</evidence>
<keyword evidence="3" id="KW-0560">Oxidoreductase</keyword>
<dbReference type="PANTHER" id="PTHR43976:SF16">
    <property type="entry name" value="SHORT-CHAIN DEHYDROGENASE_REDUCTASE FAMILY PROTEIN"/>
    <property type="match status" value="1"/>
</dbReference>
<comment type="caution">
    <text evidence="5">The sequence shown here is derived from an EMBL/GenBank/DDBJ whole genome shotgun (WGS) entry which is preliminary data.</text>
</comment>
<keyword evidence="6" id="KW-1185">Reference proteome</keyword>
<evidence type="ECO:0008006" key="7">
    <source>
        <dbReference type="Google" id="ProtNLM"/>
    </source>
</evidence>
<feature type="region of interest" description="Disordered" evidence="4">
    <location>
        <begin position="1"/>
        <end position="55"/>
    </location>
</feature>
<proteinExistence type="inferred from homology"/>
<feature type="compositionally biased region" description="Acidic residues" evidence="4">
    <location>
        <begin position="355"/>
        <end position="364"/>
    </location>
</feature>
<accession>A0AAV9V2P1</accession>
<sequence>MDASSQSTSMSPQPINVGHNGTSVLDHATSTATTGTTTGTATTTTAGLPASAGPVNRDDPVPQLVWLVFGATGHLGRSVSGIALARNDFVIHVGKTGADEQNPPPSNPNSFFTLCDVRERESVSKAVDVALNVWGRIDVVVNCAGYGIIGACEDQDEYEIRNQMDTNFMGLFNIMHLTIPYFRKRREGRYIVFSSTSGFLGLPGLGGYCGSKWAAEGFVESLMYELEPSNIKVSLVIAGLAKRDEPTQDTHGQIPNWAHFLITAPSPAYSGVTSPANHAKRMVQWIQDKQITSGLKVAEMVWELAHCQNPPLRLLLGQHAVESMRDRLRFTLEEIEDWKHLYNLDDSDIQNQNDGQDDGGEMEDVVMSTREEDDDSK</sequence>
<dbReference type="GO" id="GO:0016491">
    <property type="term" value="F:oxidoreductase activity"/>
    <property type="evidence" value="ECO:0007669"/>
    <property type="project" value="UniProtKB-KW"/>
</dbReference>
<feature type="region of interest" description="Disordered" evidence="4">
    <location>
        <begin position="346"/>
        <end position="377"/>
    </location>
</feature>
<dbReference type="InterPro" id="IPR020904">
    <property type="entry name" value="Sc_DH/Rdtase_CS"/>
</dbReference>
<gene>
    <name evidence="5" type="ORF">TWF730_008558</name>
</gene>
<name>A0AAV9V2P1_9PEZI</name>
<reference evidence="5 6" key="1">
    <citation type="submission" date="2019-10" db="EMBL/GenBank/DDBJ databases">
        <authorList>
            <person name="Palmer J.M."/>
        </authorList>
    </citation>
    <scope>NUCLEOTIDE SEQUENCE [LARGE SCALE GENOMIC DNA]</scope>
    <source>
        <strain evidence="5 6">TWF730</strain>
    </source>
</reference>
<dbReference type="InterPro" id="IPR051911">
    <property type="entry name" value="SDR_oxidoreductase"/>
</dbReference>
<dbReference type="PROSITE" id="PS00061">
    <property type="entry name" value="ADH_SHORT"/>
    <property type="match status" value="1"/>
</dbReference>
<dbReference type="AlphaFoldDB" id="A0AAV9V2P1"/>
<evidence type="ECO:0000313" key="6">
    <source>
        <dbReference type="Proteomes" id="UP001373714"/>
    </source>
</evidence>
<dbReference type="PRINTS" id="PR00081">
    <property type="entry name" value="GDHRDH"/>
</dbReference>
<evidence type="ECO:0000256" key="3">
    <source>
        <dbReference type="ARBA" id="ARBA00023002"/>
    </source>
</evidence>
<organism evidence="5 6">
    <name type="scientific">Orbilia blumenaviensis</name>
    <dbReference type="NCBI Taxonomy" id="1796055"/>
    <lineage>
        <taxon>Eukaryota</taxon>
        <taxon>Fungi</taxon>
        <taxon>Dikarya</taxon>
        <taxon>Ascomycota</taxon>
        <taxon>Pezizomycotina</taxon>
        <taxon>Orbiliomycetes</taxon>
        <taxon>Orbiliales</taxon>
        <taxon>Orbiliaceae</taxon>
        <taxon>Orbilia</taxon>
    </lineage>
</organism>
<dbReference type="PANTHER" id="PTHR43976">
    <property type="entry name" value="SHORT CHAIN DEHYDROGENASE"/>
    <property type="match status" value="1"/>
</dbReference>
<feature type="compositionally biased region" description="Low complexity" evidence="4">
    <location>
        <begin position="28"/>
        <end position="54"/>
    </location>
</feature>
<evidence type="ECO:0000313" key="5">
    <source>
        <dbReference type="EMBL" id="KAK6354142.1"/>
    </source>
</evidence>
<dbReference type="Pfam" id="PF00106">
    <property type="entry name" value="adh_short"/>
    <property type="match status" value="1"/>
</dbReference>
<keyword evidence="2" id="KW-0521">NADP</keyword>
<evidence type="ECO:0000256" key="2">
    <source>
        <dbReference type="ARBA" id="ARBA00022857"/>
    </source>
</evidence>
<comment type="similarity">
    <text evidence="1">Belongs to the short-chain dehydrogenases/reductases (SDR) family.</text>
</comment>
<protein>
    <recommendedName>
        <fullName evidence="7">NAD(P)-binding protein</fullName>
    </recommendedName>
</protein>
<dbReference type="EMBL" id="JAVHNS010000005">
    <property type="protein sequence ID" value="KAK6354142.1"/>
    <property type="molecule type" value="Genomic_DNA"/>
</dbReference>
<evidence type="ECO:0000256" key="4">
    <source>
        <dbReference type="SAM" id="MobiDB-lite"/>
    </source>
</evidence>
<dbReference type="Gene3D" id="3.40.50.720">
    <property type="entry name" value="NAD(P)-binding Rossmann-like Domain"/>
    <property type="match status" value="1"/>
</dbReference>
<dbReference type="InterPro" id="IPR036291">
    <property type="entry name" value="NAD(P)-bd_dom_sf"/>
</dbReference>
<dbReference type="Proteomes" id="UP001373714">
    <property type="component" value="Unassembled WGS sequence"/>
</dbReference>
<dbReference type="InterPro" id="IPR002347">
    <property type="entry name" value="SDR_fam"/>
</dbReference>